<evidence type="ECO:0000256" key="4">
    <source>
        <dbReference type="ARBA" id="ARBA00022837"/>
    </source>
</evidence>
<protein>
    <recommendedName>
        <fullName evidence="6">protein-glutamine gamma-glutamyltransferase</fullName>
        <ecNumber evidence="6">2.3.2.13</ecNumber>
    </recommendedName>
</protein>
<dbReference type="FunFam" id="2.60.40.10:FF:000171">
    <property type="entry name" value="protein-glutamine gamma-glutamyltransferase 6"/>
    <property type="match status" value="1"/>
</dbReference>
<feature type="active site" evidence="8">
    <location>
        <position position="401"/>
    </location>
</feature>
<dbReference type="InterPro" id="IPR050779">
    <property type="entry name" value="Transglutaminase"/>
</dbReference>
<comment type="cofactor">
    <cofactor evidence="9">
        <name>Ca(2+)</name>
        <dbReference type="ChEBI" id="CHEBI:29108"/>
    </cofactor>
    <text evidence="9">Binds 1 Ca(2+) ion per subunit.</text>
</comment>
<dbReference type="PANTHER" id="PTHR11590:SF69">
    <property type="entry name" value="RE08173P"/>
    <property type="match status" value="1"/>
</dbReference>
<dbReference type="Gene3D" id="2.60.40.10">
    <property type="entry name" value="Immunoglobulins"/>
    <property type="match status" value="3"/>
</dbReference>
<dbReference type="SUPFAM" id="SSF49309">
    <property type="entry name" value="Transglutaminase, two C-terminal domains"/>
    <property type="match status" value="2"/>
</dbReference>
<dbReference type="OMA" id="WKYSQFE"/>
<evidence type="ECO:0000313" key="12">
    <source>
        <dbReference type="Proteomes" id="UP000594454"/>
    </source>
</evidence>
<dbReference type="InterPro" id="IPR036985">
    <property type="entry name" value="Transglutaminase-like_sf"/>
</dbReference>
<keyword evidence="4 9" id="KW-0106">Calcium</keyword>
<feature type="active site" evidence="8">
    <location>
        <position position="374"/>
    </location>
</feature>
<comment type="catalytic activity">
    <reaction evidence="7">
        <text>L-glutaminyl-[protein] + L-lysyl-[protein] = [protein]-L-lysyl-N(6)-5-L-glutamyl-[protein] + NH4(+)</text>
        <dbReference type="Rhea" id="RHEA:54816"/>
        <dbReference type="Rhea" id="RHEA-COMP:9752"/>
        <dbReference type="Rhea" id="RHEA-COMP:10207"/>
        <dbReference type="Rhea" id="RHEA-COMP:14005"/>
        <dbReference type="ChEBI" id="CHEBI:28938"/>
        <dbReference type="ChEBI" id="CHEBI:29969"/>
        <dbReference type="ChEBI" id="CHEBI:30011"/>
        <dbReference type="ChEBI" id="CHEBI:138370"/>
        <dbReference type="EC" id="2.3.2.13"/>
    </reaction>
</comment>
<evidence type="ECO:0000256" key="1">
    <source>
        <dbReference type="ARBA" id="ARBA00005968"/>
    </source>
</evidence>
<dbReference type="PANTHER" id="PTHR11590">
    <property type="entry name" value="PROTEIN-GLUTAMINE GAMMA-GLUTAMYLTRANSFERASE"/>
    <property type="match status" value="1"/>
</dbReference>
<dbReference type="FunFam" id="2.60.40.10:FF:002167">
    <property type="entry name" value="Transglutaminase, isoform B"/>
    <property type="match status" value="1"/>
</dbReference>
<dbReference type="Gene3D" id="3.90.260.10">
    <property type="entry name" value="Transglutaminase-like"/>
    <property type="match status" value="1"/>
</dbReference>
<evidence type="ECO:0000256" key="2">
    <source>
        <dbReference type="ARBA" id="ARBA00022679"/>
    </source>
</evidence>
<evidence type="ECO:0000313" key="11">
    <source>
        <dbReference type="EMBL" id="CAD7085822.1"/>
    </source>
</evidence>
<keyword evidence="2" id="KW-0808">Transferase</keyword>
<dbReference type="SUPFAM" id="SSF81296">
    <property type="entry name" value="E set domains"/>
    <property type="match status" value="1"/>
</dbReference>
<organism evidence="11 12">
    <name type="scientific">Hermetia illucens</name>
    <name type="common">Black soldier fly</name>
    <dbReference type="NCBI Taxonomy" id="343691"/>
    <lineage>
        <taxon>Eukaryota</taxon>
        <taxon>Metazoa</taxon>
        <taxon>Ecdysozoa</taxon>
        <taxon>Arthropoda</taxon>
        <taxon>Hexapoda</taxon>
        <taxon>Insecta</taxon>
        <taxon>Pterygota</taxon>
        <taxon>Neoptera</taxon>
        <taxon>Endopterygota</taxon>
        <taxon>Diptera</taxon>
        <taxon>Brachycera</taxon>
        <taxon>Stratiomyomorpha</taxon>
        <taxon>Stratiomyidae</taxon>
        <taxon>Hermetiinae</taxon>
        <taxon>Hermetia</taxon>
    </lineage>
</organism>
<feature type="binding site" evidence="9">
    <location>
        <position position="496"/>
    </location>
    <ligand>
        <name>Ca(2+)</name>
        <dbReference type="ChEBI" id="CHEBI:29108"/>
    </ligand>
</feature>
<keyword evidence="3 9" id="KW-0479">Metal-binding</keyword>
<dbReference type="FunCoup" id="A0A7R8YU66">
    <property type="interactions" value="38"/>
</dbReference>
<evidence type="ECO:0000259" key="10">
    <source>
        <dbReference type="SMART" id="SM00460"/>
    </source>
</evidence>
<dbReference type="Pfam" id="PF00927">
    <property type="entry name" value="Transglut_C"/>
    <property type="match status" value="1"/>
</dbReference>
<dbReference type="EMBL" id="LR899011">
    <property type="protein sequence ID" value="CAD7085822.1"/>
    <property type="molecule type" value="Genomic_DNA"/>
</dbReference>
<sequence length="744" mass="85003">MQVVHWVSNYFNLPWNKRRQITRQHGRRWPSPQSPDAPEVIDIKYIDFCLEPNRTYHHTEKFDIASSNLVIRRGHSFRLKLHFNRTYNIDKDAVSFIFTVEGNEKPNHGNGTLVALVPIENNQEFDDPFIWTAKIESIEGDVMSVLIKPSATCPVTKWKLDVDTKLINGLSKTYPVTEKIYVLFNPWCVHDQVFMLDENERNEYVLGDTTLIWRGSHNRLRPTVWKLGQFDHNVLDCALMIIADFGKVSAPYRADPVRTCRALSAAVNSVDEMGVVLGNWTDDFGGGTAPTKWIGSTEILQQFFNTRKPVKYGQCWVFSGVLTTVARALGIPSRIITNYSSAHDTQASLTVDYFVDEKGNVLEDMNTDSIWNYHVWNEVWMQRPDLGVGQHGSYDGWQVVDATPQEQSDGMYRCGPTSVHSVKLGEILRPYDCNFVYSEVNADKVFWRYSGEDRPMKMLRKDTLGIGTLMSTKALGKWEREDITHTYKFEEKTRKERDIMIRALQQATNAFSRYYLNESFNDISFELSVKNDVKIGEPFNPEVIIKNVSKEQTYQVSGNLNVQAILYTGTKRQTVKSIGFEVEVSPESEKVVNMEVTFNEYFSKLKDQEAFMVSCMATVKETNFEFFEQDDFRLRKPDIEITFQGELALDNMVDVIVRLTNPLPIPIHKGIFHIEGAGIDTPLLFKISEIPVGGTAASTFKYRPPYVGQGTLIAKFTSLQLQDVDGFVVYEIPAANVEEISNDI</sequence>
<keyword evidence="5" id="KW-0012">Acyltransferase</keyword>
<dbReference type="Pfam" id="PF01841">
    <property type="entry name" value="Transglut_core"/>
    <property type="match status" value="1"/>
</dbReference>
<dbReference type="InterPro" id="IPR008958">
    <property type="entry name" value="Transglutaminase_C"/>
</dbReference>
<feature type="binding site" evidence="9">
    <location>
        <position position="441"/>
    </location>
    <ligand>
        <name>Ca(2+)</name>
        <dbReference type="ChEBI" id="CHEBI:29108"/>
    </ligand>
</feature>
<evidence type="ECO:0000256" key="3">
    <source>
        <dbReference type="ARBA" id="ARBA00022723"/>
    </source>
</evidence>
<feature type="domain" description="Transglutaminase-like" evidence="10">
    <location>
        <begin position="307"/>
        <end position="404"/>
    </location>
</feature>
<keyword evidence="12" id="KW-1185">Reference proteome</keyword>
<feature type="binding site" evidence="9">
    <location>
        <position position="491"/>
    </location>
    <ligand>
        <name>Ca(2+)</name>
        <dbReference type="ChEBI" id="CHEBI:29108"/>
    </ligand>
</feature>
<evidence type="ECO:0000256" key="6">
    <source>
        <dbReference type="ARBA" id="ARBA00024222"/>
    </source>
</evidence>
<dbReference type="FunFam" id="3.90.260.10:FF:000001">
    <property type="entry name" value="Protein-glutamine gamma-glutamyltransferase 2"/>
    <property type="match status" value="1"/>
</dbReference>
<dbReference type="SUPFAM" id="SSF54001">
    <property type="entry name" value="Cysteine proteinases"/>
    <property type="match status" value="1"/>
</dbReference>
<dbReference type="SMART" id="SM00460">
    <property type="entry name" value="TGc"/>
    <property type="match status" value="1"/>
</dbReference>
<evidence type="ECO:0000256" key="7">
    <source>
        <dbReference type="ARBA" id="ARBA00051843"/>
    </source>
</evidence>
<evidence type="ECO:0000256" key="9">
    <source>
        <dbReference type="PIRSR" id="PIRSR000459-2"/>
    </source>
</evidence>
<gene>
    <name evidence="11" type="ORF">HERILL_LOCUS8641</name>
</gene>
<comment type="similarity">
    <text evidence="1">Belongs to the transglutaminase superfamily. Transglutaminase family.</text>
</comment>
<name>A0A7R8YU66_HERIL</name>
<evidence type="ECO:0000256" key="5">
    <source>
        <dbReference type="ARBA" id="ARBA00023315"/>
    </source>
</evidence>
<reference evidence="11 12" key="1">
    <citation type="submission" date="2020-11" db="EMBL/GenBank/DDBJ databases">
        <authorList>
            <person name="Wallbank WR R."/>
            <person name="Pardo Diaz C."/>
            <person name="Kozak K."/>
            <person name="Martin S."/>
            <person name="Jiggins C."/>
            <person name="Moest M."/>
            <person name="Warren A I."/>
            <person name="Generalovic N T."/>
            <person name="Byers J.R.P. K."/>
            <person name="Montejo-Kovacevich G."/>
            <person name="Yen C E."/>
        </authorList>
    </citation>
    <scope>NUCLEOTIDE SEQUENCE [LARGE SCALE GENOMIC DNA]</scope>
</reference>
<dbReference type="InterPro" id="IPR036238">
    <property type="entry name" value="Transglutaminase_C_sf"/>
</dbReference>
<dbReference type="InParanoid" id="A0A7R8YU66"/>
<dbReference type="InterPro" id="IPR038765">
    <property type="entry name" value="Papain-like_cys_pep_sf"/>
</dbReference>
<dbReference type="PIRSF" id="PIRSF000459">
    <property type="entry name" value="TGM_EBP42"/>
    <property type="match status" value="1"/>
</dbReference>
<dbReference type="GO" id="GO:0046872">
    <property type="term" value="F:metal ion binding"/>
    <property type="evidence" value="ECO:0007669"/>
    <property type="project" value="UniProtKB-KW"/>
</dbReference>
<dbReference type="Proteomes" id="UP000594454">
    <property type="component" value="Chromosome 3"/>
</dbReference>
<dbReference type="InterPro" id="IPR014756">
    <property type="entry name" value="Ig_E-set"/>
</dbReference>
<dbReference type="AlphaFoldDB" id="A0A7R8YU66"/>
<dbReference type="OrthoDB" id="437511at2759"/>
<feature type="binding site" evidence="9">
    <location>
        <position position="443"/>
    </location>
    <ligand>
        <name>Ca(2+)</name>
        <dbReference type="ChEBI" id="CHEBI:29108"/>
    </ligand>
</feature>
<dbReference type="InterPro" id="IPR013783">
    <property type="entry name" value="Ig-like_fold"/>
</dbReference>
<feature type="active site" evidence="8">
    <location>
        <position position="315"/>
    </location>
</feature>
<dbReference type="GO" id="GO:0003810">
    <property type="term" value="F:protein-glutamine gamma-glutamyltransferase activity"/>
    <property type="evidence" value="ECO:0007669"/>
    <property type="project" value="UniProtKB-EC"/>
</dbReference>
<evidence type="ECO:0000256" key="8">
    <source>
        <dbReference type="PIRSR" id="PIRSR000459-1"/>
    </source>
</evidence>
<dbReference type="EC" id="2.3.2.13" evidence="6"/>
<dbReference type="InterPro" id="IPR001102">
    <property type="entry name" value="Transglutaminase_N"/>
</dbReference>
<dbReference type="InterPro" id="IPR002931">
    <property type="entry name" value="Transglutaminase-like"/>
</dbReference>
<proteinExistence type="inferred from homology"/>
<dbReference type="Pfam" id="PF00868">
    <property type="entry name" value="Transglut_N"/>
    <property type="match status" value="1"/>
</dbReference>
<accession>A0A7R8YU66</accession>
<dbReference type="InterPro" id="IPR023608">
    <property type="entry name" value="Transglutaminase_animal"/>
</dbReference>